<comment type="caution">
    <text evidence="15">The sequence shown here is derived from an EMBL/GenBank/DDBJ whole genome shotgun (WGS) entry which is preliminary data.</text>
</comment>
<keyword evidence="6 12" id="KW-0378">Hydrolase</keyword>
<dbReference type="InterPro" id="IPR023828">
    <property type="entry name" value="Peptidase_S8_Ser-AS"/>
</dbReference>
<dbReference type="GO" id="GO:0016486">
    <property type="term" value="P:peptide hormone processing"/>
    <property type="evidence" value="ECO:0007669"/>
    <property type="project" value="TreeGrafter"/>
</dbReference>
<accession>A0A7J7XBB2</accession>
<dbReference type="Gene3D" id="3.30.70.850">
    <property type="entry name" value="Peptidase S8, pro-domain"/>
    <property type="match status" value="1"/>
</dbReference>
<dbReference type="Gene3D" id="2.60.120.260">
    <property type="entry name" value="Galactose-binding domain-like"/>
    <property type="match status" value="1"/>
</dbReference>
<keyword evidence="3 12" id="KW-0645">Protease</keyword>
<dbReference type="InterPro" id="IPR022398">
    <property type="entry name" value="Peptidase_S8_His-AS"/>
</dbReference>
<dbReference type="PANTHER" id="PTHR42884:SF16">
    <property type="entry name" value="PROPROTEIN CONVERTASE SUBTILISIN_KEXIN TYPE 4"/>
    <property type="match status" value="1"/>
</dbReference>
<dbReference type="InterPro" id="IPR002884">
    <property type="entry name" value="P_dom"/>
</dbReference>
<dbReference type="EMBL" id="JACAGB010000008">
    <property type="protein sequence ID" value="KAF6346945.1"/>
    <property type="molecule type" value="Genomic_DNA"/>
</dbReference>
<evidence type="ECO:0000256" key="8">
    <source>
        <dbReference type="ARBA" id="ARBA00023136"/>
    </source>
</evidence>
<dbReference type="InterPro" id="IPR036852">
    <property type="entry name" value="Peptidase_S8/S53_dom_sf"/>
</dbReference>
<dbReference type="Gene3D" id="3.40.50.200">
    <property type="entry name" value="Peptidase S8/S53 domain"/>
    <property type="match status" value="1"/>
</dbReference>
<feature type="active site" description="Charge relay system" evidence="11 12">
    <location>
        <position position="160"/>
    </location>
</feature>
<dbReference type="FunFam" id="2.60.120.260:FF:000034">
    <property type="entry name" value="furin isoform X2"/>
    <property type="match status" value="1"/>
</dbReference>
<dbReference type="PROSITE" id="PS00137">
    <property type="entry name" value="SUBTILASE_HIS"/>
    <property type="match status" value="1"/>
</dbReference>
<feature type="chain" id="PRO_5029589451" description="P/Homo B domain-containing protein" evidence="13">
    <location>
        <begin position="20"/>
        <end position="810"/>
    </location>
</feature>
<dbReference type="InterPro" id="IPR034182">
    <property type="entry name" value="Kexin/furin"/>
</dbReference>
<dbReference type="AlphaFoldDB" id="A0A7J7XBB2"/>
<dbReference type="GO" id="GO:0004252">
    <property type="term" value="F:serine-type endopeptidase activity"/>
    <property type="evidence" value="ECO:0007669"/>
    <property type="project" value="UniProtKB-UniRule"/>
</dbReference>
<organism evidence="15 16">
    <name type="scientific">Pipistrellus kuhlii</name>
    <name type="common">Kuhl's pipistrelle</name>
    <dbReference type="NCBI Taxonomy" id="59472"/>
    <lineage>
        <taxon>Eukaryota</taxon>
        <taxon>Metazoa</taxon>
        <taxon>Chordata</taxon>
        <taxon>Craniata</taxon>
        <taxon>Vertebrata</taxon>
        <taxon>Euteleostomi</taxon>
        <taxon>Mammalia</taxon>
        <taxon>Eutheria</taxon>
        <taxon>Laurasiatheria</taxon>
        <taxon>Chiroptera</taxon>
        <taxon>Yangochiroptera</taxon>
        <taxon>Vespertilionidae</taxon>
        <taxon>Pipistrellus</taxon>
    </lineage>
</organism>
<dbReference type="GO" id="GO:0005802">
    <property type="term" value="C:trans-Golgi network"/>
    <property type="evidence" value="ECO:0007669"/>
    <property type="project" value="TreeGrafter"/>
</dbReference>
<dbReference type="InterPro" id="IPR009030">
    <property type="entry name" value="Growth_fac_rcpt_cys_sf"/>
</dbReference>
<keyword evidence="10" id="KW-0325">Glycoprotein</keyword>
<evidence type="ECO:0000256" key="4">
    <source>
        <dbReference type="ARBA" id="ARBA00022685"/>
    </source>
</evidence>
<dbReference type="InterPro" id="IPR023827">
    <property type="entry name" value="Peptidase_S8_Asp-AS"/>
</dbReference>
<evidence type="ECO:0000256" key="1">
    <source>
        <dbReference type="ARBA" id="ARBA00004308"/>
    </source>
</evidence>
<dbReference type="Pfam" id="PF00082">
    <property type="entry name" value="Peptidase_S8"/>
    <property type="match status" value="1"/>
</dbReference>
<dbReference type="SUPFAM" id="SSF52743">
    <property type="entry name" value="Subtilisin-like"/>
    <property type="match status" value="1"/>
</dbReference>
<dbReference type="PROSITE" id="PS51892">
    <property type="entry name" value="SUBTILASE"/>
    <property type="match status" value="1"/>
</dbReference>
<dbReference type="InterPro" id="IPR015500">
    <property type="entry name" value="Peptidase_S8_subtilisin-rel"/>
</dbReference>
<feature type="domain" description="P/Homo B" evidence="14">
    <location>
        <begin position="451"/>
        <end position="583"/>
    </location>
</feature>
<evidence type="ECO:0000256" key="12">
    <source>
        <dbReference type="PROSITE-ProRule" id="PRU01240"/>
    </source>
</evidence>
<evidence type="ECO:0000256" key="9">
    <source>
        <dbReference type="ARBA" id="ARBA00023145"/>
    </source>
</evidence>
<dbReference type="GO" id="GO:0000139">
    <property type="term" value="C:Golgi membrane"/>
    <property type="evidence" value="ECO:0007669"/>
    <property type="project" value="TreeGrafter"/>
</dbReference>
<comment type="similarity">
    <text evidence="2">Belongs to the peptidase S8 family. Furin subfamily.</text>
</comment>
<dbReference type="SUPFAM" id="SSF54897">
    <property type="entry name" value="Protease propeptides/inhibitors"/>
    <property type="match status" value="1"/>
</dbReference>
<sequence length="810" mass="89854">MRPTRTAFWLRLALPLGLALVCPASVGLVSARAPIYVSSWAVLVSEGYREAERLAHRFGFINLGLIFPDGQYFHLRHRGVVQQSLTPHWGHRLRLKKDPKVQWFEQQTLQWRVKRSLVAPTDPWFSKQWYMNNKMQPDLNILQVWNQGLSGQGIVVSVLDDGIEKDHPDLWANYDPLASYDFNDYDPDPQPRYTISDENRHGTRCAGEVAAIANNRFCGTGVAYNARIGGVRMLDGTITDVIEAQSLSLQPQHIHIYSASWGPEDDGRTVDGPGILTREAFRRGVTKGRGGLGTLFIWASGNGGLNYDNCNCDGYTNSIHTLSVGSTTQRGHVPWYSEACASTLTTTYSSGVVTDPQIVTTDLHHQCTDKHTGTSASAPLAAGIIALALEANPFLTWRDMQHLVVRASRQAHLQAEDWRTNGVGRQVSHHYGYGLLDAGLLVDLARTWLPTQPQKKCAIRVLHNPTPILARMHVKKKVSACAGRANYIRSLEHVQVKLSLSYSRRGDLEISLTSPMGTRSTLVAIRPFDISSQGYNDWIFMSTHFWDEDPQGVWTLGLENKGYYFNTGTLYHYTLLLYGTAEDMTVRPPGPQVTSLACVQRDTEGLCQECHNPAYIPGHLCPFHGPSQYFSHTQKAMTAGSGCPVTVTTTPHVCFSCHFCYTCCGSPLLNCITCWPPYILDEHGGSCSGPVPHKGMGSKAKKRVVLPTRPAPPTTEQILEDVRGAPAEDPVFTALAPEDSSWKAENPEAQREQLYQQSRAYVAANQRLRQAGDELRQRCEDLWQAGQELEQDVVQVKQVALSGASTTFSG</sequence>
<dbReference type="PRINTS" id="PR00723">
    <property type="entry name" value="SUBTILISIN"/>
</dbReference>
<keyword evidence="8" id="KW-0472">Membrane</keyword>
<dbReference type="InterPro" id="IPR032815">
    <property type="entry name" value="S8_pro-domain"/>
</dbReference>
<evidence type="ECO:0000256" key="7">
    <source>
        <dbReference type="ARBA" id="ARBA00022825"/>
    </source>
</evidence>
<dbReference type="Pfam" id="PF16470">
    <property type="entry name" value="S8_pro-domain"/>
    <property type="match status" value="1"/>
</dbReference>
<evidence type="ECO:0000313" key="16">
    <source>
        <dbReference type="Proteomes" id="UP000558488"/>
    </source>
</evidence>
<protein>
    <recommendedName>
        <fullName evidence="14">P/Homo B domain-containing protein</fullName>
    </recommendedName>
</protein>
<dbReference type="InterPro" id="IPR008979">
    <property type="entry name" value="Galactose-bd-like_sf"/>
</dbReference>
<evidence type="ECO:0000256" key="5">
    <source>
        <dbReference type="ARBA" id="ARBA00022729"/>
    </source>
</evidence>
<evidence type="ECO:0000259" key="14">
    <source>
        <dbReference type="PROSITE" id="PS51829"/>
    </source>
</evidence>
<keyword evidence="7 12" id="KW-0720">Serine protease</keyword>
<dbReference type="InterPro" id="IPR000209">
    <property type="entry name" value="Peptidase_S8/S53_dom"/>
</dbReference>
<evidence type="ECO:0000256" key="2">
    <source>
        <dbReference type="ARBA" id="ARBA00005325"/>
    </source>
</evidence>
<evidence type="ECO:0000313" key="15">
    <source>
        <dbReference type="EMBL" id="KAF6346945.1"/>
    </source>
</evidence>
<evidence type="ECO:0000256" key="3">
    <source>
        <dbReference type="ARBA" id="ARBA00022670"/>
    </source>
</evidence>
<dbReference type="InterPro" id="IPR028227">
    <property type="entry name" value="UPF0449"/>
</dbReference>
<comment type="subcellular location">
    <subcellularLocation>
        <location evidence="1">Endomembrane system</location>
    </subcellularLocation>
</comment>
<dbReference type="PROSITE" id="PS00136">
    <property type="entry name" value="SUBTILASE_ASP"/>
    <property type="match status" value="1"/>
</dbReference>
<dbReference type="PROSITE" id="PS00138">
    <property type="entry name" value="SUBTILASE_SER"/>
    <property type="match status" value="1"/>
</dbReference>
<keyword evidence="5 13" id="KW-0732">Signal</keyword>
<keyword evidence="9" id="KW-0865">Zymogen</keyword>
<gene>
    <name evidence="15" type="ORF">mPipKuh1_010673</name>
</gene>
<feature type="signal peptide" evidence="13">
    <location>
        <begin position="1"/>
        <end position="19"/>
    </location>
</feature>
<dbReference type="FunFam" id="3.30.70.850:FF:000001">
    <property type="entry name" value="Proprotein convertase subtilisin/kexin type 5"/>
    <property type="match status" value="1"/>
</dbReference>
<feature type="active site" description="Charge relay system" evidence="11 12">
    <location>
        <position position="201"/>
    </location>
</feature>
<dbReference type="PANTHER" id="PTHR42884">
    <property type="entry name" value="PROPROTEIN CONVERTASE SUBTILISIN/KEXIN-RELATED"/>
    <property type="match status" value="1"/>
</dbReference>
<dbReference type="SUPFAM" id="SSF49785">
    <property type="entry name" value="Galactose-binding domain-like"/>
    <property type="match status" value="1"/>
</dbReference>
<evidence type="ECO:0000256" key="10">
    <source>
        <dbReference type="ARBA" id="ARBA00023180"/>
    </source>
</evidence>
<name>A0A7J7XBB2_PIPKU</name>
<reference evidence="15 16" key="1">
    <citation type="journal article" date="2020" name="Nature">
        <title>Six reference-quality genomes reveal evolution of bat adaptations.</title>
        <authorList>
            <person name="Jebb D."/>
            <person name="Huang Z."/>
            <person name="Pippel M."/>
            <person name="Hughes G.M."/>
            <person name="Lavrichenko K."/>
            <person name="Devanna P."/>
            <person name="Winkler S."/>
            <person name="Jermiin L.S."/>
            <person name="Skirmuntt E.C."/>
            <person name="Katzourakis A."/>
            <person name="Burkitt-Gray L."/>
            <person name="Ray D.A."/>
            <person name="Sullivan K.A.M."/>
            <person name="Roscito J.G."/>
            <person name="Kirilenko B.M."/>
            <person name="Davalos L.M."/>
            <person name="Corthals A.P."/>
            <person name="Power M.L."/>
            <person name="Jones G."/>
            <person name="Ransome R.D."/>
            <person name="Dechmann D.K.N."/>
            <person name="Locatelli A.G."/>
            <person name="Puechmaille S.J."/>
            <person name="Fedrigo O."/>
            <person name="Jarvis E.D."/>
            <person name="Hiller M."/>
            <person name="Vernes S.C."/>
            <person name="Myers E.W."/>
            <person name="Teeling E.C."/>
        </authorList>
    </citation>
    <scope>NUCLEOTIDE SEQUENCE [LARGE SCALE GENOMIC DNA]</scope>
    <source>
        <strain evidence="15">MPipKuh1</strain>
        <tissue evidence="15">Flight muscle</tissue>
    </source>
</reference>
<feature type="active site" description="Charge relay system" evidence="11 12">
    <location>
        <position position="375"/>
    </location>
</feature>
<evidence type="ECO:0000256" key="6">
    <source>
        <dbReference type="ARBA" id="ARBA00022801"/>
    </source>
</evidence>
<dbReference type="CDD" id="cd04059">
    <property type="entry name" value="Peptidases_S8_Protein_convertases_Kexins_Furin-like"/>
    <property type="match status" value="1"/>
</dbReference>
<keyword evidence="4" id="KW-0165">Cleavage on pair of basic residues</keyword>
<dbReference type="SUPFAM" id="SSF57184">
    <property type="entry name" value="Growth factor receptor domain"/>
    <property type="match status" value="1"/>
</dbReference>
<keyword evidence="16" id="KW-1185">Reference proteome</keyword>
<dbReference type="InterPro" id="IPR038466">
    <property type="entry name" value="S8_pro-domain_sf"/>
</dbReference>
<proteinExistence type="inferred from homology"/>
<evidence type="ECO:0000256" key="13">
    <source>
        <dbReference type="SAM" id="SignalP"/>
    </source>
</evidence>
<dbReference type="PROSITE" id="PS51829">
    <property type="entry name" value="P_HOMO_B"/>
    <property type="match status" value="1"/>
</dbReference>
<dbReference type="Proteomes" id="UP000558488">
    <property type="component" value="Unassembled WGS sequence"/>
</dbReference>
<dbReference type="Pfam" id="PF01483">
    <property type="entry name" value="P_proprotein"/>
    <property type="match status" value="1"/>
</dbReference>
<dbReference type="Pfam" id="PF15136">
    <property type="entry name" value="UPF0449"/>
    <property type="match status" value="1"/>
</dbReference>
<dbReference type="FunFam" id="3.40.50.200:FF:000001">
    <property type="entry name" value="Furin 2, isoform B"/>
    <property type="match status" value="1"/>
</dbReference>
<evidence type="ECO:0000256" key="11">
    <source>
        <dbReference type="PIRSR" id="PIRSR615500-1"/>
    </source>
</evidence>